<feature type="region of interest" description="Disordered" evidence="1">
    <location>
        <begin position="1"/>
        <end position="23"/>
    </location>
</feature>
<gene>
    <name evidence="2" type="ORF">O3P69_005008</name>
</gene>
<dbReference type="Proteomes" id="UP001487740">
    <property type="component" value="Unassembled WGS sequence"/>
</dbReference>
<evidence type="ECO:0000313" key="3">
    <source>
        <dbReference type="Proteomes" id="UP001487740"/>
    </source>
</evidence>
<evidence type="ECO:0000256" key="1">
    <source>
        <dbReference type="SAM" id="MobiDB-lite"/>
    </source>
</evidence>
<feature type="compositionally biased region" description="Basic residues" evidence="1">
    <location>
        <begin position="1"/>
        <end position="10"/>
    </location>
</feature>
<organism evidence="2 3">
    <name type="scientific">Scylla paramamosain</name>
    <name type="common">Mud crab</name>
    <dbReference type="NCBI Taxonomy" id="85552"/>
    <lineage>
        <taxon>Eukaryota</taxon>
        <taxon>Metazoa</taxon>
        <taxon>Ecdysozoa</taxon>
        <taxon>Arthropoda</taxon>
        <taxon>Crustacea</taxon>
        <taxon>Multicrustacea</taxon>
        <taxon>Malacostraca</taxon>
        <taxon>Eumalacostraca</taxon>
        <taxon>Eucarida</taxon>
        <taxon>Decapoda</taxon>
        <taxon>Pleocyemata</taxon>
        <taxon>Brachyura</taxon>
        <taxon>Eubrachyura</taxon>
        <taxon>Portunoidea</taxon>
        <taxon>Portunidae</taxon>
        <taxon>Portuninae</taxon>
        <taxon>Scylla</taxon>
    </lineage>
</organism>
<proteinExistence type="predicted"/>
<sequence length="108" mass="12077">MVGRARKRRRGGGEEEEANRGALSDCRPFVWRGRKQDGMKDSHVEEAAVTGEQQRAVALSVTAASPRHRAEQEPQNLLCRHPTRWTQGTPTEARPMTLLLRGCESEAL</sequence>
<feature type="region of interest" description="Disordered" evidence="1">
    <location>
        <begin position="61"/>
        <end position="93"/>
    </location>
</feature>
<evidence type="ECO:0000313" key="2">
    <source>
        <dbReference type="EMBL" id="KAK8396724.1"/>
    </source>
</evidence>
<dbReference type="EMBL" id="JARAKH010000015">
    <property type="protein sequence ID" value="KAK8396724.1"/>
    <property type="molecule type" value="Genomic_DNA"/>
</dbReference>
<reference evidence="2 3" key="1">
    <citation type="submission" date="2023-03" db="EMBL/GenBank/DDBJ databases">
        <title>High-quality genome of Scylla paramamosain provides insights in environmental adaptation.</title>
        <authorList>
            <person name="Zhang L."/>
        </authorList>
    </citation>
    <scope>NUCLEOTIDE SEQUENCE [LARGE SCALE GENOMIC DNA]</scope>
    <source>
        <strain evidence="2">LZ_2023a</strain>
        <tissue evidence="2">Muscle</tissue>
    </source>
</reference>
<accession>A0AAW0U9I7</accession>
<comment type="caution">
    <text evidence="2">The sequence shown here is derived from an EMBL/GenBank/DDBJ whole genome shotgun (WGS) entry which is preliminary data.</text>
</comment>
<protein>
    <submittedName>
        <fullName evidence="2">Uncharacterized protein</fullName>
    </submittedName>
</protein>
<dbReference type="AlphaFoldDB" id="A0AAW0U9I7"/>
<keyword evidence="3" id="KW-1185">Reference proteome</keyword>
<name>A0AAW0U9I7_SCYPA</name>